<accession>A0A1M4N2G5</accession>
<keyword evidence="2" id="KW-0520">NAD</keyword>
<proteinExistence type="predicted"/>
<keyword evidence="5" id="KW-1185">Reference proteome</keyword>
<dbReference type="Gene3D" id="3.40.50.720">
    <property type="entry name" value="NAD(P)-binding Rossmann-like Domain"/>
    <property type="match status" value="2"/>
</dbReference>
<evidence type="ECO:0000256" key="2">
    <source>
        <dbReference type="ARBA" id="ARBA00023027"/>
    </source>
</evidence>
<dbReference type="PANTHER" id="PTHR43333:SF1">
    <property type="entry name" value="D-ISOMER SPECIFIC 2-HYDROXYACID DEHYDROGENASE NAD-BINDING DOMAIN-CONTAINING PROTEIN"/>
    <property type="match status" value="1"/>
</dbReference>
<dbReference type="InterPro" id="IPR036291">
    <property type="entry name" value="NAD(P)-bd_dom_sf"/>
</dbReference>
<gene>
    <name evidence="4" type="ORF">KARMA_2376</name>
</gene>
<evidence type="ECO:0000313" key="4">
    <source>
        <dbReference type="EMBL" id="SCM68164.1"/>
    </source>
</evidence>
<dbReference type="PANTHER" id="PTHR43333">
    <property type="entry name" value="2-HACID_DH_C DOMAIN-CONTAINING PROTEIN"/>
    <property type="match status" value="1"/>
</dbReference>
<sequence>MQNCSQGVFLSSSHDLAEAYGASIDAAAEHRMSISNPSEICEKADVEFALCWRPELRAFDLYPNLKFVMAVGAGVDALLKHPGLPKHVQICRVRDPEQGQQMAAFAVHEILHVQRDFDTLSDQARNQVWSEIPLQSPSDVNVTILGSGSMGRCVAEACVAFGFNVCVAVRTPPADPLSGLRYQHGPQSIQAAMTDADFVVNVLPLTKDTADILNMRTLSQVRRGSWLVQIGRGEHLVEEDLMTLIESGHLRGASLDVFRKEPLPVGHSYWDHPSLRITPHIASSASAKAIASQLRQTVLEMQAGLPLSLAVDRTAGY</sequence>
<keyword evidence="1" id="KW-0560">Oxidoreductase</keyword>
<evidence type="ECO:0000259" key="3">
    <source>
        <dbReference type="Pfam" id="PF02826"/>
    </source>
</evidence>
<dbReference type="GO" id="GO:0016491">
    <property type="term" value="F:oxidoreductase activity"/>
    <property type="evidence" value="ECO:0007669"/>
    <property type="project" value="UniProtKB-KW"/>
</dbReference>
<dbReference type="Pfam" id="PF02826">
    <property type="entry name" value="2-Hacid_dh_C"/>
    <property type="match status" value="1"/>
</dbReference>
<protein>
    <submittedName>
        <fullName evidence="4">Putative hydroxyacid dehydrogenase</fullName>
    </submittedName>
</protein>
<dbReference type="GO" id="GO:0051287">
    <property type="term" value="F:NAD binding"/>
    <property type="evidence" value="ECO:0007669"/>
    <property type="project" value="InterPro"/>
</dbReference>
<dbReference type="RefSeq" id="WP_072706807.1">
    <property type="nucleotide sequence ID" value="NZ_FMJB01000054.1"/>
</dbReference>
<dbReference type="EMBL" id="FMJB01000054">
    <property type="protein sequence ID" value="SCM68164.1"/>
    <property type="molecule type" value="Genomic_DNA"/>
</dbReference>
<organism evidence="4 5">
    <name type="scientific">Donghicola eburneus</name>
    <dbReference type="NCBI Taxonomy" id="393278"/>
    <lineage>
        <taxon>Bacteria</taxon>
        <taxon>Pseudomonadati</taxon>
        <taxon>Pseudomonadota</taxon>
        <taxon>Alphaproteobacteria</taxon>
        <taxon>Rhodobacterales</taxon>
        <taxon>Roseobacteraceae</taxon>
        <taxon>Donghicola</taxon>
    </lineage>
</organism>
<reference evidence="5" key="1">
    <citation type="submission" date="2016-09" db="EMBL/GenBank/DDBJ databases">
        <authorList>
            <person name="Wibberg D."/>
        </authorList>
    </citation>
    <scope>NUCLEOTIDE SEQUENCE [LARGE SCALE GENOMIC DNA]</scope>
</reference>
<dbReference type="InterPro" id="IPR006140">
    <property type="entry name" value="D-isomer_DH_NAD-bd"/>
</dbReference>
<dbReference type="Proteomes" id="UP000184085">
    <property type="component" value="Unassembled WGS sequence"/>
</dbReference>
<name>A0A1M4N2G5_9RHOB</name>
<evidence type="ECO:0000313" key="5">
    <source>
        <dbReference type="Proteomes" id="UP000184085"/>
    </source>
</evidence>
<dbReference type="AlphaFoldDB" id="A0A1M4N2G5"/>
<dbReference type="SUPFAM" id="SSF51735">
    <property type="entry name" value="NAD(P)-binding Rossmann-fold domains"/>
    <property type="match status" value="1"/>
</dbReference>
<feature type="domain" description="D-isomer specific 2-hydroxyacid dehydrogenase NAD-binding" evidence="3">
    <location>
        <begin position="110"/>
        <end position="282"/>
    </location>
</feature>
<evidence type="ECO:0000256" key="1">
    <source>
        <dbReference type="ARBA" id="ARBA00023002"/>
    </source>
</evidence>